<feature type="signal peptide" evidence="1">
    <location>
        <begin position="1"/>
        <end position="19"/>
    </location>
</feature>
<evidence type="ECO:0000256" key="1">
    <source>
        <dbReference type="SAM" id="SignalP"/>
    </source>
</evidence>
<dbReference type="AlphaFoldDB" id="A0A5S5DVQ7"/>
<evidence type="ECO:0000259" key="2">
    <source>
        <dbReference type="Pfam" id="PF20243"/>
    </source>
</evidence>
<dbReference type="InterPro" id="IPR046863">
    <property type="entry name" value="MbnP-like_dom"/>
</dbReference>
<evidence type="ECO:0000313" key="4">
    <source>
        <dbReference type="Proteomes" id="UP000323136"/>
    </source>
</evidence>
<name>A0A5S5DVQ7_9FLAO</name>
<protein>
    <recommendedName>
        <fullName evidence="2">Copper-binding protein MbnP-like domain-containing protein</fullName>
    </recommendedName>
</protein>
<dbReference type="Pfam" id="PF20243">
    <property type="entry name" value="MbnP"/>
    <property type="match status" value="1"/>
</dbReference>
<gene>
    <name evidence="3" type="ORF">C7447_101622</name>
</gene>
<keyword evidence="1" id="KW-0732">Signal</keyword>
<proteinExistence type="predicted"/>
<feature type="domain" description="Copper-binding protein MbnP-like" evidence="2">
    <location>
        <begin position="29"/>
        <end position="225"/>
    </location>
</feature>
<dbReference type="PROSITE" id="PS51257">
    <property type="entry name" value="PROKAR_LIPOPROTEIN"/>
    <property type="match status" value="1"/>
</dbReference>
<evidence type="ECO:0000313" key="3">
    <source>
        <dbReference type="EMBL" id="TYQ00014.1"/>
    </source>
</evidence>
<dbReference type="Proteomes" id="UP000323136">
    <property type="component" value="Unassembled WGS sequence"/>
</dbReference>
<organism evidence="3 4">
    <name type="scientific">Tenacibaculum adriaticum</name>
    <dbReference type="NCBI Taxonomy" id="413713"/>
    <lineage>
        <taxon>Bacteria</taxon>
        <taxon>Pseudomonadati</taxon>
        <taxon>Bacteroidota</taxon>
        <taxon>Flavobacteriia</taxon>
        <taxon>Flavobacteriales</taxon>
        <taxon>Flavobacteriaceae</taxon>
        <taxon>Tenacibaculum</taxon>
    </lineage>
</organism>
<reference evidence="3 4" key="1">
    <citation type="submission" date="2019-07" db="EMBL/GenBank/DDBJ databases">
        <title>Genomic Encyclopedia of Type Strains, Phase IV (KMG-IV): sequencing the most valuable type-strain genomes for metagenomic binning, comparative biology and taxonomic classification.</title>
        <authorList>
            <person name="Goeker M."/>
        </authorList>
    </citation>
    <scope>NUCLEOTIDE SEQUENCE [LARGE SCALE GENOMIC DNA]</scope>
    <source>
        <strain evidence="3 4">DSM 18961</strain>
    </source>
</reference>
<dbReference type="RefSeq" id="WP_211354890.1">
    <property type="nucleotide sequence ID" value="NZ_VNIA01000001.1"/>
</dbReference>
<feature type="chain" id="PRO_5024351332" description="Copper-binding protein MbnP-like domain-containing protein" evidence="1">
    <location>
        <begin position="20"/>
        <end position="252"/>
    </location>
</feature>
<accession>A0A5S5DVQ7</accession>
<sequence>MKKLITLFLGLSIAFTSCSSDSDVAPKETTININFTHNWEEDSVTKDDFNNIKFTNEHGEELSIERLRYLVSNIYLTHTSGSSYKVEDYLLVDVNDEETLSYTTNTLLPNGTYNFSFRFGFSDENNIDGEYPDLNIASFEVPMIMGGGYHYMQFDGKFIDMNDTTVGFNYHAIRAVDNTDPDNLILKDTSFSVTLGEVIVKDNSATINVKMNIAEWFKNPNEWDLNVLNQMLMPNYEAQLLMNANGKSVFSL</sequence>
<comment type="caution">
    <text evidence="3">The sequence shown here is derived from an EMBL/GenBank/DDBJ whole genome shotgun (WGS) entry which is preliminary data.</text>
</comment>
<dbReference type="EMBL" id="VNIA01000001">
    <property type="protein sequence ID" value="TYQ00014.1"/>
    <property type="molecule type" value="Genomic_DNA"/>
</dbReference>
<keyword evidence="4" id="KW-1185">Reference proteome</keyword>